<evidence type="ECO:0000313" key="2">
    <source>
        <dbReference type="EMBL" id="KAF9783219.1"/>
    </source>
</evidence>
<reference evidence="2" key="2">
    <citation type="submission" date="2020-11" db="EMBL/GenBank/DDBJ databases">
        <authorList>
            <consortium name="DOE Joint Genome Institute"/>
            <person name="Kuo A."/>
            <person name="Miyauchi S."/>
            <person name="Kiss E."/>
            <person name="Drula E."/>
            <person name="Kohler A."/>
            <person name="Sanchez-Garcia M."/>
            <person name="Andreopoulos B."/>
            <person name="Barry K.W."/>
            <person name="Bonito G."/>
            <person name="Buee M."/>
            <person name="Carver A."/>
            <person name="Chen C."/>
            <person name="Cichocki N."/>
            <person name="Clum A."/>
            <person name="Culley D."/>
            <person name="Crous P.W."/>
            <person name="Fauchery L."/>
            <person name="Girlanda M."/>
            <person name="Hayes R."/>
            <person name="Keri Z."/>
            <person name="Labutti K."/>
            <person name="Lipzen A."/>
            <person name="Lombard V."/>
            <person name="Magnuson J."/>
            <person name="Maillard F."/>
            <person name="Morin E."/>
            <person name="Murat C."/>
            <person name="Nolan M."/>
            <person name="Ohm R."/>
            <person name="Pangilinan J."/>
            <person name="Pereira M."/>
            <person name="Perotto S."/>
            <person name="Peter M."/>
            <person name="Riley R."/>
            <person name="Sitrit Y."/>
            <person name="Stielow B."/>
            <person name="Szollosi G."/>
            <person name="Zifcakova L."/>
            <person name="Stursova M."/>
            <person name="Spatafora J.W."/>
            <person name="Tedersoo L."/>
            <person name="Vaario L.-M."/>
            <person name="Yamada A."/>
            <person name="Yan M."/>
            <person name="Wang P."/>
            <person name="Xu J."/>
            <person name="Bruns T."/>
            <person name="Baldrian P."/>
            <person name="Vilgalys R."/>
            <person name="Henrissat B."/>
            <person name="Grigoriev I.V."/>
            <person name="Hibbett D."/>
            <person name="Nagy L.G."/>
            <person name="Martin F.M."/>
        </authorList>
    </citation>
    <scope>NUCLEOTIDE SEQUENCE</scope>
    <source>
        <strain evidence="2">UH-Tt-Lm1</strain>
    </source>
</reference>
<dbReference type="AlphaFoldDB" id="A0A9P6HCH9"/>
<protein>
    <submittedName>
        <fullName evidence="2">Uncharacterized protein</fullName>
    </submittedName>
</protein>
<evidence type="ECO:0000313" key="3">
    <source>
        <dbReference type="Proteomes" id="UP000736335"/>
    </source>
</evidence>
<dbReference type="OrthoDB" id="8954335at2759"/>
<gene>
    <name evidence="2" type="ORF">BJ322DRAFT_1021941</name>
</gene>
<accession>A0A9P6HCH9</accession>
<keyword evidence="3" id="KW-1185">Reference proteome</keyword>
<name>A0A9P6HCH9_9AGAM</name>
<proteinExistence type="predicted"/>
<reference evidence="2" key="1">
    <citation type="journal article" date="2020" name="Nat. Commun.">
        <title>Large-scale genome sequencing of mycorrhizal fungi provides insights into the early evolution of symbiotic traits.</title>
        <authorList>
            <person name="Miyauchi S."/>
            <person name="Kiss E."/>
            <person name="Kuo A."/>
            <person name="Drula E."/>
            <person name="Kohler A."/>
            <person name="Sanchez-Garcia M."/>
            <person name="Morin E."/>
            <person name="Andreopoulos B."/>
            <person name="Barry K.W."/>
            <person name="Bonito G."/>
            <person name="Buee M."/>
            <person name="Carver A."/>
            <person name="Chen C."/>
            <person name="Cichocki N."/>
            <person name="Clum A."/>
            <person name="Culley D."/>
            <person name="Crous P.W."/>
            <person name="Fauchery L."/>
            <person name="Girlanda M."/>
            <person name="Hayes R.D."/>
            <person name="Keri Z."/>
            <person name="LaButti K."/>
            <person name="Lipzen A."/>
            <person name="Lombard V."/>
            <person name="Magnuson J."/>
            <person name="Maillard F."/>
            <person name="Murat C."/>
            <person name="Nolan M."/>
            <person name="Ohm R.A."/>
            <person name="Pangilinan J."/>
            <person name="Pereira M.F."/>
            <person name="Perotto S."/>
            <person name="Peter M."/>
            <person name="Pfister S."/>
            <person name="Riley R."/>
            <person name="Sitrit Y."/>
            <person name="Stielow J.B."/>
            <person name="Szollosi G."/>
            <person name="Zifcakova L."/>
            <person name="Stursova M."/>
            <person name="Spatafora J.W."/>
            <person name="Tedersoo L."/>
            <person name="Vaario L.M."/>
            <person name="Yamada A."/>
            <person name="Yan M."/>
            <person name="Wang P."/>
            <person name="Xu J."/>
            <person name="Bruns T."/>
            <person name="Baldrian P."/>
            <person name="Vilgalys R."/>
            <person name="Dunand C."/>
            <person name="Henrissat B."/>
            <person name="Grigoriev I.V."/>
            <person name="Hibbett D."/>
            <person name="Nagy L.G."/>
            <person name="Martin F.M."/>
        </authorList>
    </citation>
    <scope>NUCLEOTIDE SEQUENCE</scope>
    <source>
        <strain evidence="2">UH-Tt-Lm1</strain>
    </source>
</reference>
<sequence>MRRRAWMSSSCLVLARNATDVFNEDTAGRRVVLIDTPVFDDTLFSDVDFLNMIAAFLGNLTSSSSPTYVDLEAGNECEAQLKREDDFSKPVLDKGARMERHENTALSAERIVRLILGNNPLPLHIQKEIFDECKAIPDTAAGREELNRELNAQIERHREEMRVLRNDLEQVIKEKDQETRRELDMETQRLQMKVQGLLDDSKRMASDY</sequence>
<evidence type="ECO:0000256" key="1">
    <source>
        <dbReference type="SAM" id="Coils"/>
    </source>
</evidence>
<dbReference type="Proteomes" id="UP000736335">
    <property type="component" value="Unassembled WGS sequence"/>
</dbReference>
<keyword evidence="1" id="KW-0175">Coiled coil</keyword>
<dbReference type="EMBL" id="WIUZ02000010">
    <property type="protein sequence ID" value="KAF9783219.1"/>
    <property type="molecule type" value="Genomic_DNA"/>
</dbReference>
<organism evidence="2 3">
    <name type="scientific">Thelephora terrestris</name>
    <dbReference type="NCBI Taxonomy" id="56493"/>
    <lineage>
        <taxon>Eukaryota</taxon>
        <taxon>Fungi</taxon>
        <taxon>Dikarya</taxon>
        <taxon>Basidiomycota</taxon>
        <taxon>Agaricomycotina</taxon>
        <taxon>Agaricomycetes</taxon>
        <taxon>Thelephorales</taxon>
        <taxon>Thelephoraceae</taxon>
        <taxon>Thelephora</taxon>
    </lineage>
</organism>
<feature type="coiled-coil region" evidence="1">
    <location>
        <begin position="140"/>
        <end position="181"/>
    </location>
</feature>
<comment type="caution">
    <text evidence="2">The sequence shown here is derived from an EMBL/GenBank/DDBJ whole genome shotgun (WGS) entry which is preliminary data.</text>
</comment>